<dbReference type="OrthoDB" id="2928561at2759"/>
<evidence type="ECO:0000313" key="5">
    <source>
        <dbReference type="Proteomes" id="UP000016930"/>
    </source>
</evidence>
<keyword evidence="5" id="KW-1185">Reference proteome</keyword>
<dbReference type="HOGENOM" id="CLU_261445_0_0_1"/>
<feature type="region of interest" description="Disordered" evidence="2">
    <location>
        <begin position="1"/>
        <end position="33"/>
    </location>
</feature>
<feature type="compositionally biased region" description="Basic and acidic residues" evidence="2">
    <location>
        <begin position="627"/>
        <end position="647"/>
    </location>
</feature>
<feature type="region of interest" description="Disordered" evidence="2">
    <location>
        <begin position="676"/>
        <end position="715"/>
    </location>
</feature>
<evidence type="ECO:0000256" key="1">
    <source>
        <dbReference type="ARBA" id="ARBA00022737"/>
    </source>
</evidence>
<sequence length="1301" mass="145705">MSKGRTRTGTELMRSGGKETSTAPTVSPSEPTSSTYVEDVEIVPLWVAFSGSELTRKLGPEFAVFGFAVALSAITSLIARLEHLQSDSGRIGRALDTLFSLKDSIAHDAIAVSETFYVLDPSSQRYACHKYTESPTLVRPLWTFLSLCNTCHDVLTSVPKVRWAQIFRRIRGSRSVQSLTQSQFMDGALLNEICSHVDMLPLMYEKHLLGTQAFLGEVTVKAIMVLPEVMSPENDPLLLERRILLHLQPSEASYESTLHNHKSFLHHGTRQKVLDALSHWISDPKEVTRMVFLHGSAGAGKSTIVYALAKLIDLEQPTVNGGRKSKLGATYFCNPTDDCNELYRVFPTIAYQLAHNLWDLRAVIVNAVVNSWSHPHPEQLEYQCEHLVLNPLRHLEGQPEPVIIIMDGVDQLDHLDTLLHLLSQVARELPFLRILISGRSTDSYPGPMDAIQINLDDSDKWDVTSDLLRFIEDELSAYARRSKVDLLQQRTDAIRSLVALANGSFLVATATMQYVLEYPEHSVERLDCLLSPVLASVADTISAGMNPEYHHVIHLAFNMFERHAGGISEDYIHGAAALSPSADPAMPTSSPLHLNRASETAQATHTQLVGLVENMDRLSSENSSITTRDDIDLQDHGLHREVSRRDTPTAQSRAQILVHLRDLHKALALHHSLRRYQQRSSLSNQSSRNHRALEKLEPSPASFTSRQTEEKSHLLPGTRATILQDLRNWAQDNGSSHKVWIIRGPAGVGKSTIAHAFATMLHDIGYTCLSFFFSSADPACQDPYRIFPTLTHQLAFARPELLSHIASCMEKGLAPLSSQNTYHQILNFARILSAMETRPRRPLMVVIDDVDECLPHQRDAVRKMISLICAISREFAWLRVVITCRTGSHFVDSDGHLLGLAYSGDRPHPASGPFKRALLSPVRGVTFVARRLLRTSVETTEDAGVAQAPSGANHNAGIAHHTDRIVEFLELEKKSKNVQEDIRQYVKEALINSRLLSSNRASRSEMIDEVTELADGFFLYARILVDFFIDDGHYSAISHKFLVESNGSNGPLRLYSKLDELYIDLLNCAFGNFRGEVDRMASIHQLLTWIALARSSFSTEELERIGIPRVAILDVTSRLGAVALQCNERNILPRPLDSPSVILRPYHASFRHFLVNDLRCRDPYFYVDAKAGNGDIAVALMDYLVTSADIYEKEELEFDWMHTYAYLEWANHVCMAEYNEKLGLSLRTFLERMSSDTFSPFESALGEVSGQHSQAEPQPRGVGDIRDWYSRQKVKSEDLAELLHMAVARARRSEKLGEPAN</sequence>
<dbReference type="InterPro" id="IPR003593">
    <property type="entry name" value="AAA+_ATPase"/>
</dbReference>
<keyword evidence="1" id="KW-0677">Repeat</keyword>
<evidence type="ECO:0000256" key="2">
    <source>
        <dbReference type="SAM" id="MobiDB-lite"/>
    </source>
</evidence>
<dbReference type="SUPFAM" id="SSF52540">
    <property type="entry name" value="P-loop containing nucleoside triphosphate hydrolases"/>
    <property type="match status" value="2"/>
</dbReference>
<proteinExistence type="predicted"/>
<organism evidence="4 5">
    <name type="scientific">Ceriporiopsis subvermispora (strain B)</name>
    <name type="common">White-rot fungus</name>
    <name type="synonym">Gelatoporia subvermispora</name>
    <dbReference type="NCBI Taxonomy" id="914234"/>
    <lineage>
        <taxon>Eukaryota</taxon>
        <taxon>Fungi</taxon>
        <taxon>Dikarya</taxon>
        <taxon>Basidiomycota</taxon>
        <taxon>Agaricomycotina</taxon>
        <taxon>Agaricomycetes</taxon>
        <taxon>Polyporales</taxon>
        <taxon>Gelatoporiaceae</taxon>
        <taxon>Gelatoporia</taxon>
    </lineage>
</organism>
<evidence type="ECO:0000313" key="4">
    <source>
        <dbReference type="EMBL" id="EMD36775.1"/>
    </source>
</evidence>
<dbReference type="InterPro" id="IPR027417">
    <property type="entry name" value="P-loop_NTPase"/>
</dbReference>
<reference evidence="4 5" key="1">
    <citation type="journal article" date="2012" name="Proc. Natl. Acad. Sci. U.S.A.">
        <title>Comparative genomics of Ceriporiopsis subvermispora and Phanerochaete chrysosporium provide insight into selective ligninolysis.</title>
        <authorList>
            <person name="Fernandez-Fueyo E."/>
            <person name="Ruiz-Duenas F.J."/>
            <person name="Ferreira P."/>
            <person name="Floudas D."/>
            <person name="Hibbett D.S."/>
            <person name="Canessa P."/>
            <person name="Larrondo L.F."/>
            <person name="James T.Y."/>
            <person name="Seelenfreund D."/>
            <person name="Lobos S."/>
            <person name="Polanco R."/>
            <person name="Tello M."/>
            <person name="Honda Y."/>
            <person name="Watanabe T."/>
            <person name="Watanabe T."/>
            <person name="Ryu J.S."/>
            <person name="Kubicek C.P."/>
            <person name="Schmoll M."/>
            <person name="Gaskell J."/>
            <person name="Hammel K.E."/>
            <person name="St John F.J."/>
            <person name="Vanden Wymelenberg A."/>
            <person name="Sabat G."/>
            <person name="Splinter BonDurant S."/>
            <person name="Syed K."/>
            <person name="Yadav J.S."/>
            <person name="Doddapaneni H."/>
            <person name="Subramanian V."/>
            <person name="Lavin J.L."/>
            <person name="Oguiza J.A."/>
            <person name="Perez G."/>
            <person name="Pisabarro A.G."/>
            <person name="Ramirez L."/>
            <person name="Santoyo F."/>
            <person name="Master E."/>
            <person name="Coutinho P.M."/>
            <person name="Henrissat B."/>
            <person name="Lombard V."/>
            <person name="Magnuson J.K."/>
            <person name="Kuees U."/>
            <person name="Hori C."/>
            <person name="Igarashi K."/>
            <person name="Samejima M."/>
            <person name="Held B.W."/>
            <person name="Barry K.W."/>
            <person name="LaButti K.M."/>
            <person name="Lapidus A."/>
            <person name="Lindquist E.A."/>
            <person name="Lucas S.M."/>
            <person name="Riley R."/>
            <person name="Salamov A.A."/>
            <person name="Hoffmeister D."/>
            <person name="Schwenk D."/>
            <person name="Hadar Y."/>
            <person name="Yarden O."/>
            <person name="de Vries R.P."/>
            <person name="Wiebenga A."/>
            <person name="Stenlid J."/>
            <person name="Eastwood D."/>
            <person name="Grigoriev I.V."/>
            <person name="Berka R.M."/>
            <person name="Blanchette R.A."/>
            <person name="Kersten P."/>
            <person name="Martinez A.T."/>
            <person name="Vicuna R."/>
            <person name="Cullen D."/>
        </authorList>
    </citation>
    <scope>NUCLEOTIDE SEQUENCE [LARGE SCALE GENOMIC DNA]</scope>
    <source>
        <strain evidence="4 5">B</strain>
    </source>
</reference>
<dbReference type="Pfam" id="PF24883">
    <property type="entry name" value="NPHP3_N"/>
    <property type="match status" value="2"/>
</dbReference>
<feature type="domain" description="NACHT" evidence="3">
    <location>
        <begin position="289"/>
        <end position="440"/>
    </location>
</feature>
<gene>
    <name evidence="4" type="ORF">CERSUDRAFT_114687</name>
</gene>
<dbReference type="SMART" id="SM00382">
    <property type="entry name" value="AAA"/>
    <property type="match status" value="2"/>
</dbReference>
<dbReference type="EMBL" id="KB445797">
    <property type="protein sequence ID" value="EMD36775.1"/>
    <property type="molecule type" value="Genomic_DNA"/>
</dbReference>
<protein>
    <recommendedName>
        <fullName evidence="3">NACHT domain-containing protein</fullName>
    </recommendedName>
</protein>
<dbReference type="Gene3D" id="3.40.50.300">
    <property type="entry name" value="P-loop containing nucleotide triphosphate hydrolases"/>
    <property type="match status" value="2"/>
</dbReference>
<feature type="compositionally biased region" description="Low complexity" evidence="2">
    <location>
        <begin position="20"/>
        <end position="33"/>
    </location>
</feature>
<dbReference type="PANTHER" id="PTHR10039">
    <property type="entry name" value="AMELOGENIN"/>
    <property type="match status" value="1"/>
</dbReference>
<dbReference type="InterPro" id="IPR056884">
    <property type="entry name" value="NPHP3-like_N"/>
</dbReference>
<dbReference type="PROSITE" id="PS50837">
    <property type="entry name" value="NACHT"/>
    <property type="match status" value="1"/>
</dbReference>
<name>M2QXC5_CERS8</name>
<dbReference type="PANTHER" id="PTHR10039:SF17">
    <property type="entry name" value="FUNGAL STAND N-TERMINAL GOODBYE DOMAIN-CONTAINING PROTEIN-RELATED"/>
    <property type="match status" value="1"/>
</dbReference>
<dbReference type="STRING" id="914234.M2QXC5"/>
<feature type="region of interest" description="Disordered" evidence="2">
    <location>
        <begin position="620"/>
        <end position="650"/>
    </location>
</feature>
<feature type="compositionally biased region" description="Low complexity" evidence="2">
    <location>
        <begin position="678"/>
        <end position="687"/>
    </location>
</feature>
<dbReference type="InterPro" id="IPR007111">
    <property type="entry name" value="NACHT_NTPase"/>
</dbReference>
<evidence type="ECO:0000259" key="3">
    <source>
        <dbReference type="PROSITE" id="PS50837"/>
    </source>
</evidence>
<accession>M2QXC5</accession>
<dbReference type="Proteomes" id="UP000016930">
    <property type="component" value="Unassembled WGS sequence"/>
</dbReference>